<dbReference type="EMBL" id="CAFBLP010000007">
    <property type="protein sequence ID" value="CAB4864470.1"/>
    <property type="molecule type" value="Genomic_DNA"/>
</dbReference>
<feature type="transmembrane region" description="Helical" evidence="1">
    <location>
        <begin position="12"/>
        <end position="31"/>
    </location>
</feature>
<protein>
    <submittedName>
        <fullName evidence="2">Unannotated protein</fullName>
    </submittedName>
</protein>
<keyword evidence="1" id="KW-1133">Transmembrane helix</keyword>
<accession>A0A6J7D437</accession>
<gene>
    <name evidence="2" type="ORF">UFOPK3376_00456</name>
</gene>
<reference evidence="2" key="1">
    <citation type="submission" date="2020-05" db="EMBL/GenBank/DDBJ databases">
        <authorList>
            <person name="Chiriac C."/>
            <person name="Salcher M."/>
            <person name="Ghai R."/>
            <person name="Kavagutti S V."/>
        </authorList>
    </citation>
    <scope>NUCLEOTIDE SEQUENCE</scope>
</reference>
<proteinExistence type="predicted"/>
<keyword evidence="1" id="KW-0472">Membrane</keyword>
<dbReference type="AlphaFoldDB" id="A0A6J7D437"/>
<evidence type="ECO:0000256" key="1">
    <source>
        <dbReference type="SAM" id="Phobius"/>
    </source>
</evidence>
<evidence type="ECO:0000313" key="2">
    <source>
        <dbReference type="EMBL" id="CAB4864470.1"/>
    </source>
</evidence>
<sequence>MVVITSIESAALLGIVSACAIAVGLTPSIIFDQTLYLDNKRGLTALAVVSTVDAFSRLAITQAGTKQHGIRRPRTRSLRRLFATASAQIRAVDLDATTQYRYIG</sequence>
<organism evidence="2">
    <name type="scientific">freshwater metagenome</name>
    <dbReference type="NCBI Taxonomy" id="449393"/>
    <lineage>
        <taxon>unclassified sequences</taxon>
        <taxon>metagenomes</taxon>
        <taxon>ecological metagenomes</taxon>
    </lineage>
</organism>
<keyword evidence="1" id="KW-0812">Transmembrane</keyword>
<name>A0A6J7D437_9ZZZZ</name>